<feature type="signal peptide" evidence="1">
    <location>
        <begin position="1"/>
        <end position="25"/>
    </location>
</feature>
<keyword evidence="3" id="KW-1185">Reference proteome</keyword>
<accession>A0A160KQ48</accession>
<reference evidence="2 3" key="1">
    <citation type="submission" date="2016-05" db="EMBL/GenBank/DDBJ databases">
        <title>Complete genome sequence of Rathayibacter tritici NCPPB 1953.</title>
        <authorList>
            <person name="Park J."/>
            <person name="Lee H.-H."/>
            <person name="Lee S.-W."/>
            <person name="Seo Y.-S."/>
        </authorList>
    </citation>
    <scope>NUCLEOTIDE SEQUENCE [LARGE SCALE GENOMIC DNA]</scope>
    <source>
        <strain evidence="2 3">NCPPB 1953</strain>
    </source>
</reference>
<evidence type="ECO:0008006" key="4">
    <source>
        <dbReference type="Google" id="ProtNLM"/>
    </source>
</evidence>
<evidence type="ECO:0000313" key="2">
    <source>
        <dbReference type="EMBL" id="AND15592.1"/>
    </source>
</evidence>
<name>A0A160KQ48_9MICO</name>
<dbReference type="STRING" id="33888.A6122_0432"/>
<gene>
    <name evidence="2" type="ORF">A6122_0432</name>
</gene>
<dbReference type="Proteomes" id="UP000077071">
    <property type="component" value="Chromosome"/>
</dbReference>
<evidence type="ECO:0000256" key="1">
    <source>
        <dbReference type="SAM" id="SignalP"/>
    </source>
</evidence>
<evidence type="ECO:0000313" key="3">
    <source>
        <dbReference type="Proteomes" id="UP000077071"/>
    </source>
</evidence>
<feature type="chain" id="PRO_5007816595" description="Lipoprotein" evidence="1">
    <location>
        <begin position="26"/>
        <end position="98"/>
    </location>
</feature>
<dbReference type="EMBL" id="CP015515">
    <property type="protein sequence ID" value="AND15592.1"/>
    <property type="molecule type" value="Genomic_DNA"/>
</dbReference>
<dbReference type="KEGG" id="rtn:A6122_0432"/>
<organism evidence="2 3">
    <name type="scientific">Rathayibacter tritici</name>
    <dbReference type="NCBI Taxonomy" id="33888"/>
    <lineage>
        <taxon>Bacteria</taxon>
        <taxon>Bacillati</taxon>
        <taxon>Actinomycetota</taxon>
        <taxon>Actinomycetes</taxon>
        <taxon>Micrococcales</taxon>
        <taxon>Microbacteriaceae</taxon>
        <taxon>Rathayibacter</taxon>
    </lineage>
</organism>
<dbReference type="AlphaFoldDB" id="A0A160KQ48"/>
<sequence length="98" mass="10482">MNRVVRRVLSAATAVVLVVMVSACAAEREARPVSTMSPREGRDRVVEFVRDSAGRLDVEGWSPRTGEARPDECGLGDGVKGASYSYDLWAPAGTDVEG</sequence>
<proteinExistence type="predicted"/>
<dbReference type="PROSITE" id="PS51257">
    <property type="entry name" value="PROKAR_LIPOPROTEIN"/>
    <property type="match status" value="1"/>
</dbReference>
<protein>
    <recommendedName>
        <fullName evidence="4">Lipoprotein</fullName>
    </recommendedName>
</protein>
<keyword evidence="1" id="KW-0732">Signal</keyword>
<dbReference type="PATRIC" id="fig|33888.3.peg.488"/>